<name>A0A0M0JQY2_9EUKA</name>
<dbReference type="CDD" id="cd10527">
    <property type="entry name" value="SET_LSMT"/>
    <property type="match status" value="1"/>
</dbReference>
<dbReference type="PANTHER" id="PTHR13271:SF154">
    <property type="entry name" value="GRIP DOMAIN-CONTAINING PROTEIN"/>
    <property type="match status" value="1"/>
</dbReference>
<dbReference type="InterPro" id="IPR046341">
    <property type="entry name" value="SET_dom_sf"/>
</dbReference>
<dbReference type="Pfam" id="PF00856">
    <property type="entry name" value="SET"/>
    <property type="match status" value="1"/>
</dbReference>
<feature type="domain" description="SET" evidence="1">
    <location>
        <begin position="73"/>
        <end position="298"/>
    </location>
</feature>
<reference evidence="3" key="1">
    <citation type="journal article" date="2015" name="PLoS Genet.">
        <title>Genome Sequence and Transcriptome Analyses of Chrysochromulina tobin: Metabolic Tools for Enhanced Algal Fitness in the Prominent Order Prymnesiales (Haptophyceae).</title>
        <authorList>
            <person name="Hovde B.T."/>
            <person name="Deodato C.R."/>
            <person name="Hunsperger H.M."/>
            <person name="Ryken S.A."/>
            <person name="Yost W."/>
            <person name="Jha R.K."/>
            <person name="Patterson J."/>
            <person name="Monnat R.J. Jr."/>
            <person name="Barlow S.B."/>
            <person name="Starkenburg S.R."/>
            <person name="Cattolico R.A."/>
        </authorList>
    </citation>
    <scope>NUCLEOTIDE SEQUENCE</scope>
    <source>
        <strain evidence="3">CCMP291</strain>
    </source>
</reference>
<dbReference type="Gene3D" id="3.90.1410.10">
    <property type="entry name" value="set domain protein methyltransferase, domain 1"/>
    <property type="match status" value="1"/>
</dbReference>
<dbReference type="Proteomes" id="UP000037460">
    <property type="component" value="Unassembled WGS sequence"/>
</dbReference>
<dbReference type="OrthoDB" id="5945798at2759"/>
<comment type="caution">
    <text evidence="2">The sequence shown here is derived from an EMBL/GenBank/DDBJ whole genome shotgun (WGS) entry which is preliminary data.</text>
</comment>
<evidence type="ECO:0000313" key="3">
    <source>
        <dbReference type="Proteomes" id="UP000037460"/>
    </source>
</evidence>
<accession>A0A0M0JQY2</accession>
<evidence type="ECO:0000259" key="1">
    <source>
        <dbReference type="Pfam" id="PF00856"/>
    </source>
</evidence>
<organism evidence="2 3">
    <name type="scientific">Chrysochromulina tobinii</name>
    <dbReference type="NCBI Taxonomy" id="1460289"/>
    <lineage>
        <taxon>Eukaryota</taxon>
        <taxon>Haptista</taxon>
        <taxon>Haptophyta</taxon>
        <taxon>Prymnesiophyceae</taxon>
        <taxon>Prymnesiales</taxon>
        <taxon>Chrysochromulinaceae</taxon>
        <taxon>Chrysochromulina</taxon>
    </lineage>
</organism>
<dbReference type="GO" id="GO:0016279">
    <property type="term" value="F:protein-lysine N-methyltransferase activity"/>
    <property type="evidence" value="ECO:0007669"/>
    <property type="project" value="TreeGrafter"/>
</dbReference>
<dbReference type="EMBL" id="JWZX01002498">
    <property type="protein sequence ID" value="KOO28885.1"/>
    <property type="molecule type" value="Genomic_DNA"/>
</dbReference>
<evidence type="ECO:0000313" key="2">
    <source>
        <dbReference type="EMBL" id="KOO28885.1"/>
    </source>
</evidence>
<keyword evidence="3" id="KW-1185">Reference proteome</keyword>
<gene>
    <name evidence="2" type="ORF">Ctob_004574</name>
</gene>
<sequence>MLAANMLGFHSALDAVACASYGLSAGHRCRQRVSAISLQQPPDGPTALFTALLTEHDPLTAITLEGSARGSGGRRLVTRRAVSKGDIVLSVPASLLLTAHRSGRIGGLQGQTEVMWEAAGDLREEVGEELFQRGATWDVRLALAVYEATAGGAGGFWDDYRKLMPPPPSMTHPLCLPQAMLPELQNVELQAKVQAKRALFQDLHPSLHAHATHPVTASYTNRGFPMEYIPRPLPYAYALVVSRCFAMADGDTFAFVPFLDMAQHADVPTANFRVDAQDGATLTALADLKPGEEVTINYDPDYSSEQLFAQYGFVPSDGCAKDAKLLRATLGAAIAANAPGVTAAAAASPSTPLTESSAAIGGLLAAFDAHRGSSLASSARLAAVFECLLGEVPKGEEPIRPAPLLAAIRWRLGEMTTSLDEDAKELLALEMASARGDPVLPCQIALVSYRLSLKKQLALAAAVLATFLGDESGAKNASPEMR</sequence>
<dbReference type="InterPro" id="IPR001214">
    <property type="entry name" value="SET_dom"/>
</dbReference>
<protein>
    <submittedName>
        <fullName evidence="2">Ribulose-bisphosphate carboxylase oxygenase large subunit n-chloroplast</fullName>
    </submittedName>
</protein>
<dbReference type="AlphaFoldDB" id="A0A0M0JQY2"/>
<dbReference type="SUPFAM" id="SSF82199">
    <property type="entry name" value="SET domain"/>
    <property type="match status" value="1"/>
</dbReference>
<dbReference type="PANTHER" id="PTHR13271">
    <property type="entry name" value="UNCHARACTERIZED PUTATIVE METHYLTRANSFERASE"/>
    <property type="match status" value="1"/>
</dbReference>
<proteinExistence type="predicted"/>
<dbReference type="InterPro" id="IPR050600">
    <property type="entry name" value="SETD3_SETD6_MTase"/>
</dbReference>